<reference evidence="2 3" key="1">
    <citation type="submission" date="2020-02" db="EMBL/GenBank/DDBJ databases">
        <authorList>
            <person name="Ferguson B K."/>
        </authorList>
    </citation>
    <scope>NUCLEOTIDE SEQUENCE [LARGE SCALE GENOMIC DNA]</scope>
</reference>
<feature type="region of interest" description="Disordered" evidence="1">
    <location>
        <begin position="109"/>
        <end position="202"/>
    </location>
</feature>
<feature type="compositionally biased region" description="Basic and acidic residues" evidence="1">
    <location>
        <begin position="181"/>
        <end position="192"/>
    </location>
</feature>
<feature type="region of interest" description="Disordered" evidence="1">
    <location>
        <begin position="1"/>
        <end position="37"/>
    </location>
</feature>
<protein>
    <submittedName>
        <fullName evidence="2">Uncharacterized protein</fullName>
    </submittedName>
</protein>
<evidence type="ECO:0000313" key="3">
    <source>
        <dbReference type="Proteomes" id="UP000479190"/>
    </source>
</evidence>
<keyword evidence="3" id="KW-1185">Reference proteome</keyword>
<evidence type="ECO:0000256" key="1">
    <source>
        <dbReference type="SAM" id="MobiDB-lite"/>
    </source>
</evidence>
<dbReference type="EMBL" id="CADCXV010000776">
    <property type="protein sequence ID" value="CAB0035271.1"/>
    <property type="molecule type" value="Genomic_DNA"/>
</dbReference>
<feature type="compositionally biased region" description="Basic and acidic residues" evidence="1">
    <location>
        <begin position="109"/>
        <end position="168"/>
    </location>
</feature>
<accession>A0A6H5IKJ2</accession>
<dbReference type="AlphaFoldDB" id="A0A6H5IKJ2"/>
<sequence>MKAEEEVTTTMTTLAHPKNSMTTIESAKESDKARQEDAKYDNNVALQIDNAPVNSSVSFKVFSKEMEKFLNYTKEHEKLLRYYVHQRPQDSRAGDNRFVLRQGHVRSMAEKQVETRRARGFDVRRAGEKARARQPREADQSAAEQERGQHFRRLGVRDRLAGDVRRQSANDGHGPGSSWLDSDHSDRAENRRSVTGGYATIDPQSNKHEIRLGAAQIQVTNLTRWPRQGHDFHFVRCSLEPRGEATIRRRS</sequence>
<name>A0A6H5IKJ2_9HYME</name>
<feature type="compositionally biased region" description="Basic and acidic residues" evidence="1">
    <location>
        <begin position="26"/>
        <end position="37"/>
    </location>
</feature>
<dbReference type="Proteomes" id="UP000479190">
    <property type="component" value="Unassembled WGS sequence"/>
</dbReference>
<feature type="compositionally biased region" description="Polar residues" evidence="1">
    <location>
        <begin position="8"/>
        <end position="25"/>
    </location>
</feature>
<evidence type="ECO:0000313" key="2">
    <source>
        <dbReference type="EMBL" id="CAB0035271.1"/>
    </source>
</evidence>
<organism evidence="2 3">
    <name type="scientific">Trichogramma brassicae</name>
    <dbReference type="NCBI Taxonomy" id="86971"/>
    <lineage>
        <taxon>Eukaryota</taxon>
        <taxon>Metazoa</taxon>
        <taxon>Ecdysozoa</taxon>
        <taxon>Arthropoda</taxon>
        <taxon>Hexapoda</taxon>
        <taxon>Insecta</taxon>
        <taxon>Pterygota</taxon>
        <taxon>Neoptera</taxon>
        <taxon>Endopterygota</taxon>
        <taxon>Hymenoptera</taxon>
        <taxon>Apocrita</taxon>
        <taxon>Proctotrupomorpha</taxon>
        <taxon>Chalcidoidea</taxon>
        <taxon>Trichogrammatidae</taxon>
        <taxon>Trichogramma</taxon>
    </lineage>
</organism>
<proteinExistence type="predicted"/>
<gene>
    <name evidence="2" type="ORF">TBRA_LOCUS7169</name>
</gene>